<dbReference type="SUPFAM" id="SSF54373">
    <property type="entry name" value="FAD-linked reductases, C-terminal domain"/>
    <property type="match status" value="1"/>
</dbReference>
<dbReference type="PROSITE" id="PS00624">
    <property type="entry name" value="GMC_OXRED_2"/>
    <property type="match status" value="1"/>
</dbReference>
<evidence type="ECO:0000256" key="4">
    <source>
        <dbReference type="ARBA" id="ARBA00022490"/>
    </source>
</evidence>
<dbReference type="GO" id="GO:0005737">
    <property type="term" value="C:cytoplasm"/>
    <property type="evidence" value="ECO:0007669"/>
    <property type="project" value="UniProtKB-SubCell"/>
</dbReference>
<gene>
    <name evidence="9" type="ORF">N7537_006185</name>
</gene>
<dbReference type="InterPro" id="IPR036188">
    <property type="entry name" value="FAD/NAD-bd_sf"/>
</dbReference>
<dbReference type="Pfam" id="PF05199">
    <property type="entry name" value="GMC_oxred_C"/>
    <property type="match status" value="1"/>
</dbReference>
<dbReference type="PANTHER" id="PTHR11552:SF111">
    <property type="entry name" value="GLUCOSE-METHANOL-CHOLINE OXIDOREDUCTASE N-TERMINAL DOMAIN-CONTAINING PROTEIN"/>
    <property type="match status" value="1"/>
</dbReference>
<keyword evidence="5" id="KW-0964">Secreted</keyword>
<accession>A0AAD6E8C7</accession>
<reference evidence="9" key="1">
    <citation type="journal article" date="2023" name="IMA Fungus">
        <title>Comparative genomic study of the Penicillium genus elucidates a diverse pangenome and 15 lateral gene transfer events.</title>
        <authorList>
            <person name="Petersen C."/>
            <person name="Sorensen T."/>
            <person name="Nielsen M.R."/>
            <person name="Sondergaard T.E."/>
            <person name="Sorensen J.L."/>
            <person name="Fitzpatrick D.A."/>
            <person name="Frisvad J.C."/>
            <person name="Nielsen K.L."/>
        </authorList>
    </citation>
    <scope>NUCLEOTIDE SEQUENCE</scope>
    <source>
        <strain evidence="9">IBT 12815</strain>
    </source>
</reference>
<feature type="chain" id="PRO_5042072876" description="Glucose-methanol-choline oxidoreductase N-terminal domain-containing protein" evidence="7">
    <location>
        <begin position="20"/>
        <end position="574"/>
    </location>
</feature>
<comment type="caution">
    <text evidence="9">The sequence shown here is derived from an EMBL/GenBank/DDBJ whole genome shotgun (WGS) entry which is preliminary data.</text>
</comment>
<dbReference type="AlphaFoldDB" id="A0AAD6E8C7"/>
<sequence>MLKLYLLTLTALTLPVSHAGVVPRVNQPDYVIIGGGPAGFVLAEQLTKNSKKTVTLLEAGPDTAGVAAIDVPGFAPTLLDSEYTWNYTSQPDSNINNQTPDLAQGRGFGGGSAVNYLGACRGAPSVFGEWANISGDDGLRWDNLLEDFKAVFHYTEVDVGYDTHINASAYGDGPIDITAPDDTLGFVDKLVSAWMSVLGLPHVDLNDGTGLGVSSGTSSIRASNRSRSYAPQGYGWKLAGRFNVQVLHNAQATKINFHGRRAQSVTYINPNDGSSRTLHAKEIIVAAGAINTPKLLMLSGVGPARHLESLGIKVVADIPQIGQNLLDHHSAFMEFEVPSSIETLWQYTQNSTFKTIAEEEYYKDGSGPLGVPNGAAFAVSRIPDAIFQAVGDTFHPSLPADRGHLMFQYSSSTLQQTTPNVSIISPFVALAQPEASGYMKLASADYRDAPLIYSNYYGSRGDKAAILYGYKQLRKVVQNPEIAPILGREIYPGANVTSDEDLWNAIAGGSMSFHHPLGTVALGTVVEGKSWRIKGLDGIRVVDSSTMPTMPTCHIMASVYAYAHHAAQLIRQQD</sequence>
<keyword evidence="5" id="KW-0134">Cell wall</keyword>
<comment type="similarity">
    <text evidence="3">Belongs to the GMC oxidoreductase family.</text>
</comment>
<dbReference type="GO" id="GO:0050660">
    <property type="term" value="F:flavin adenine dinucleotide binding"/>
    <property type="evidence" value="ECO:0007669"/>
    <property type="project" value="InterPro"/>
</dbReference>
<dbReference type="InterPro" id="IPR007867">
    <property type="entry name" value="GMC_OxRtase_C"/>
</dbReference>
<evidence type="ECO:0000256" key="2">
    <source>
        <dbReference type="ARBA" id="ARBA00004496"/>
    </source>
</evidence>
<dbReference type="Pfam" id="PF00732">
    <property type="entry name" value="GMC_oxred_N"/>
    <property type="match status" value="1"/>
</dbReference>
<dbReference type="Gene3D" id="3.30.560.10">
    <property type="entry name" value="Glucose Oxidase, domain 3"/>
    <property type="match status" value="1"/>
</dbReference>
<protein>
    <recommendedName>
        <fullName evidence="8">Glucose-methanol-choline oxidoreductase N-terminal domain-containing protein</fullName>
    </recommendedName>
</protein>
<dbReference type="RefSeq" id="XP_056753027.1">
    <property type="nucleotide sequence ID" value="XM_056897242.1"/>
</dbReference>
<dbReference type="PANTHER" id="PTHR11552">
    <property type="entry name" value="GLUCOSE-METHANOL-CHOLINE GMC OXIDOREDUCTASE"/>
    <property type="match status" value="1"/>
</dbReference>
<evidence type="ECO:0000256" key="6">
    <source>
        <dbReference type="PIRSR" id="PIRSR000137-1"/>
    </source>
</evidence>
<evidence type="ECO:0000256" key="3">
    <source>
        <dbReference type="ARBA" id="ARBA00010790"/>
    </source>
</evidence>
<proteinExistence type="inferred from homology"/>
<dbReference type="PIRSF" id="PIRSF000137">
    <property type="entry name" value="Alcohol_oxidase"/>
    <property type="match status" value="1"/>
</dbReference>
<dbReference type="SUPFAM" id="SSF51905">
    <property type="entry name" value="FAD/NAD(P)-binding domain"/>
    <property type="match status" value="1"/>
</dbReference>
<feature type="signal peptide" evidence="7">
    <location>
        <begin position="1"/>
        <end position="19"/>
    </location>
</feature>
<dbReference type="GeneID" id="81587484"/>
<evidence type="ECO:0000256" key="7">
    <source>
        <dbReference type="SAM" id="SignalP"/>
    </source>
</evidence>
<dbReference type="InterPro" id="IPR012132">
    <property type="entry name" value="GMC_OxRdtase"/>
</dbReference>
<dbReference type="InterPro" id="IPR000172">
    <property type="entry name" value="GMC_OxRdtase_N"/>
</dbReference>
<evidence type="ECO:0000256" key="1">
    <source>
        <dbReference type="ARBA" id="ARBA00004191"/>
    </source>
</evidence>
<organism evidence="9 10">
    <name type="scientific">Penicillium hordei</name>
    <dbReference type="NCBI Taxonomy" id="40994"/>
    <lineage>
        <taxon>Eukaryota</taxon>
        <taxon>Fungi</taxon>
        <taxon>Dikarya</taxon>
        <taxon>Ascomycota</taxon>
        <taxon>Pezizomycotina</taxon>
        <taxon>Eurotiomycetes</taxon>
        <taxon>Eurotiomycetidae</taxon>
        <taxon>Eurotiales</taxon>
        <taxon>Aspergillaceae</taxon>
        <taxon>Penicillium</taxon>
    </lineage>
</organism>
<evidence type="ECO:0000313" key="9">
    <source>
        <dbReference type="EMBL" id="KAJ5603229.1"/>
    </source>
</evidence>
<evidence type="ECO:0000259" key="8">
    <source>
        <dbReference type="PROSITE" id="PS00624"/>
    </source>
</evidence>
<keyword evidence="10" id="KW-1185">Reference proteome</keyword>
<name>A0AAD6E8C7_9EURO</name>
<reference evidence="9" key="2">
    <citation type="submission" date="2023-01" db="EMBL/GenBank/DDBJ databases">
        <authorList>
            <person name="Petersen C."/>
        </authorList>
    </citation>
    <scope>NUCLEOTIDE SEQUENCE</scope>
    <source>
        <strain evidence="9">IBT 12815</strain>
    </source>
</reference>
<evidence type="ECO:0000313" key="10">
    <source>
        <dbReference type="Proteomes" id="UP001213799"/>
    </source>
</evidence>
<dbReference type="EMBL" id="JAQJAE010000003">
    <property type="protein sequence ID" value="KAJ5603229.1"/>
    <property type="molecule type" value="Genomic_DNA"/>
</dbReference>
<keyword evidence="7" id="KW-0732">Signal</keyword>
<feature type="active site" description="Proton donor" evidence="6">
    <location>
        <position position="515"/>
    </location>
</feature>
<dbReference type="Gene3D" id="3.50.50.60">
    <property type="entry name" value="FAD/NAD(P)-binding domain"/>
    <property type="match status" value="1"/>
</dbReference>
<evidence type="ECO:0000256" key="5">
    <source>
        <dbReference type="ARBA" id="ARBA00022512"/>
    </source>
</evidence>
<feature type="active site" description="Proton acceptor" evidence="6">
    <location>
        <position position="554"/>
    </location>
</feature>
<comment type="subcellular location">
    <subcellularLocation>
        <location evidence="2">Cytoplasm</location>
    </subcellularLocation>
    <subcellularLocation>
        <location evidence="1">Secreted</location>
        <location evidence="1">Cell wall</location>
    </subcellularLocation>
</comment>
<dbReference type="Proteomes" id="UP001213799">
    <property type="component" value="Unassembled WGS sequence"/>
</dbReference>
<keyword evidence="4" id="KW-0963">Cytoplasm</keyword>
<dbReference type="GO" id="GO:0016614">
    <property type="term" value="F:oxidoreductase activity, acting on CH-OH group of donors"/>
    <property type="evidence" value="ECO:0007669"/>
    <property type="project" value="InterPro"/>
</dbReference>
<feature type="domain" description="Glucose-methanol-choline oxidoreductase N-terminal" evidence="8">
    <location>
        <begin position="288"/>
        <end position="302"/>
    </location>
</feature>